<dbReference type="InterPro" id="IPR027417">
    <property type="entry name" value="P-loop_NTPase"/>
</dbReference>
<dbReference type="Pfam" id="PF07685">
    <property type="entry name" value="GATase_3"/>
    <property type="match status" value="1"/>
</dbReference>
<sequence>MSHQPTSSTFSQHGAMPRLCVTALSGGGGKTLLSLGLCRAFVARGVTVQPFKKGPDYIDAAWLRLAAGVPTTNLDPYFLEPSRLRALFAHTMRAAAARQTGGSHADSLADSPADSPSMARQGRLIGLLEGNRGFFDGMDARGSCSTAELSRILACPVIISVDCTKMTRTAAALVRGMLTFEEGVTFAGVILNQVGSARHEQILRQALEEHTNVPVLGALPRLAENPLPERHMGIASCGDDLSPQAQQVLDTLAAFVGGHVDLDRIMAAAQSAPDLEAEAFWPESAGPESSCPEFAAVSAGIRVSGEETAAAKSVHADAATGDHAAAETRGTPPVGQEGAAGRRPRIGYVRDAALWFYYEENLEALRRAGADLVHLSLLPRGDDGDAGHGGAGWPQVDGLYLGGGFPEDHVAALSASPLLRQLSQWAGQGMPIYAECGGFMVLSRGIEREGKLWPMSGILPVTAVFCPKPQGLGYVRGKITAANPFFALDTELRGHEFHYSHCRWEEPEGMPPGLTSESTVESTVEAATESPGGLSPVGLPSAKEGAPPARPSSAMPPSVRPPVRQASSWPRWAMQLHKGQGMGPAPGQEPQSPHGRGAPKVDGLVFRNVWASYTHIFAPAAPGWAENFVAAARSFAARDGSASHE</sequence>
<keyword evidence="7" id="KW-0460">Magnesium</keyword>
<dbReference type="GO" id="GO:0005524">
    <property type="term" value="F:ATP binding"/>
    <property type="evidence" value="ECO:0007669"/>
    <property type="project" value="UniProtKB-KW"/>
</dbReference>
<dbReference type="PANTHER" id="PTHR43873:SF1">
    <property type="entry name" value="COBYRINATE A,C-DIAMIDE SYNTHASE"/>
    <property type="match status" value="1"/>
</dbReference>
<keyword evidence="5" id="KW-0547">Nucleotide-binding</keyword>
<dbReference type="GO" id="GO:0042242">
    <property type="term" value="F:cobyrinic acid a,c-diamide synthase activity"/>
    <property type="evidence" value="ECO:0007669"/>
    <property type="project" value="InterPro"/>
</dbReference>
<feature type="region of interest" description="Disordered" evidence="9">
    <location>
        <begin position="315"/>
        <end position="341"/>
    </location>
</feature>
<evidence type="ECO:0000259" key="10">
    <source>
        <dbReference type="Pfam" id="PF01656"/>
    </source>
</evidence>
<evidence type="ECO:0000256" key="2">
    <source>
        <dbReference type="ARBA" id="ARBA00004953"/>
    </source>
</evidence>
<comment type="cofactor">
    <cofactor evidence="1">
        <name>Mg(2+)</name>
        <dbReference type="ChEBI" id="CHEBI:18420"/>
    </cofactor>
</comment>
<dbReference type="NCBIfam" id="NF002204">
    <property type="entry name" value="PRK01077.1"/>
    <property type="match status" value="1"/>
</dbReference>
<evidence type="ECO:0000256" key="3">
    <source>
        <dbReference type="ARBA" id="ARBA00022573"/>
    </source>
</evidence>
<evidence type="ECO:0000256" key="1">
    <source>
        <dbReference type="ARBA" id="ARBA00001946"/>
    </source>
</evidence>
<dbReference type="Gene3D" id="3.40.50.880">
    <property type="match status" value="1"/>
</dbReference>
<dbReference type="PROSITE" id="PS51274">
    <property type="entry name" value="GATASE_COBBQ"/>
    <property type="match status" value="1"/>
</dbReference>
<evidence type="ECO:0000259" key="11">
    <source>
        <dbReference type="Pfam" id="PF07685"/>
    </source>
</evidence>
<dbReference type="GO" id="GO:0009236">
    <property type="term" value="P:cobalamin biosynthetic process"/>
    <property type="evidence" value="ECO:0007669"/>
    <property type="project" value="UniProtKB-KW"/>
</dbReference>
<feature type="region of interest" description="Disordered" evidence="9">
    <location>
        <begin position="506"/>
        <end position="600"/>
    </location>
</feature>
<dbReference type="EMBL" id="FMJC01000002">
    <property type="protein sequence ID" value="SCM73168.1"/>
    <property type="molecule type" value="Genomic_DNA"/>
</dbReference>
<evidence type="ECO:0000256" key="5">
    <source>
        <dbReference type="ARBA" id="ARBA00022741"/>
    </source>
</evidence>
<evidence type="ECO:0000256" key="8">
    <source>
        <dbReference type="ARBA" id="ARBA00022962"/>
    </source>
</evidence>
<feature type="compositionally biased region" description="Low complexity" evidence="9">
    <location>
        <begin position="551"/>
        <end position="564"/>
    </location>
</feature>
<feature type="domain" description="CobQ/CobB/MinD/ParA nucleotide binding" evidence="10">
    <location>
        <begin position="20"/>
        <end position="231"/>
    </location>
</feature>
<keyword evidence="6" id="KW-0067">ATP-binding</keyword>
<dbReference type="InterPro" id="IPR029062">
    <property type="entry name" value="Class_I_gatase-like"/>
</dbReference>
<reference evidence="12" key="1">
    <citation type="submission" date="2016-08" db="EMBL/GenBank/DDBJ databases">
        <authorList>
            <person name="Seilhamer J.J."/>
        </authorList>
    </citation>
    <scope>NUCLEOTIDE SEQUENCE</scope>
    <source>
        <strain evidence="12">86-1</strain>
    </source>
</reference>
<evidence type="ECO:0000313" key="12">
    <source>
        <dbReference type="EMBL" id="SCM73168.1"/>
    </source>
</evidence>
<protein>
    <submittedName>
        <fullName evidence="12">Cobyrinic acid a,c-diamide synthase</fullName>
    </submittedName>
</protein>
<accession>A0A212L6M2</accession>
<evidence type="ECO:0000256" key="7">
    <source>
        <dbReference type="ARBA" id="ARBA00022842"/>
    </source>
</evidence>
<dbReference type="InterPro" id="IPR002586">
    <property type="entry name" value="CobQ/CobB/MinD/ParA_Nub-bd_dom"/>
</dbReference>
<keyword evidence="4" id="KW-0436">Ligase</keyword>
<dbReference type="SUPFAM" id="SSF52540">
    <property type="entry name" value="P-loop containing nucleoside triphosphate hydrolases"/>
    <property type="match status" value="1"/>
</dbReference>
<dbReference type="AlphaFoldDB" id="A0A212L6M2"/>
<organism evidence="12">
    <name type="scientific">uncultured Desulfovibrio sp</name>
    <dbReference type="NCBI Taxonomy" id="167968"/>
    <lineage>
        <taxon>Bacteria</taxon>
        <taxon>Pseudomonadati</taxon>
        <taxon>Thermodesulfobacteriota</taxon>
        <taxon>Desulfovibrionia</taxon>
        <taxon>Desulfovibrionales</taxon>
        <taxon>Desulfovibrionaceae</taxon>
        <taxon>Desulfovibrio</taxon>
        <taxon>environmental samples</taxon>
    </lineage>
</organism>
<dbReference type="SUPFAM" id="SSF52317">
    <property type="entry name" value="Class I glutamine amidotransferase-like"/>
    <property type="match status" value="1"/>
</dbReference>
<gene>
    <name evidence="12" type="ORF">KL86DES1_21094</name>
</gene>
<evidence type="ECO:0000256" key="9">
    <source>
        <dbReference type="SAM" id="MobiDB-lite"/>
    </source>
</evidence>
<dbReference type="Pfam" id="PF01656">
    <property type="entry name" value="CbiA"/>
    <property type="match status" value="1"/>
</dbReference>
<dbReference type="Gene3D" id="3.40.50.300">
    <property type="entry name" value="P-loop containing nucleotide triphosphate hydrolases"/>
    <property type="match status" value="1"/>
</dbReference>
<evidence type="ECO:0000256" key="4">
    <source>
        <dbReference type="ARBA" id="ARBA00022598"/>
    </source>
</evidence>
<feature type="domain" description="CobB/CobQ-like glutamine amidotransferase" evidence="11">
    <location>
        <begin position="345"/>
        <end position="508"/>
    </location>
</feature>
<dbReference type="RefSeq" id="WP_232088298.1">
    <property type="nucleotide sequence ID" value="NZ_LT608333.1"/>
</dbReference>
<dbReference type="PANTHER" id="PTHR43873">
    <property type="entry name" value="COBYRINATE A,C-DIAMIDE SYNTHASE"/>
    <property type="match status" value="1"/>
</dbReference>
<name>A0A212L6M2_9BACT</name>
<proteinExistence type="predicted"/>
<keyword evidence="3" id="KW-0169">Cobalamin biosynthesis</keyword>
<evidence type="ECO:0000256" key="6">
    <source>
        <dbReference type="ARBA" id="ARBA00022840"/>
    </source>
</evidence>
<dbReference type="InterPro" id="IPR011698">
    <property type="entry name" value="GATase_3"/>
</dbReference>
<comment type="pathway">
    <text evidence="2">Cofactor biosynthesis; adenosylcobalamin biosynthesis.</text>
</comment>
<dbReference type="InterPro" id="IPR004484">
    <property type="entry name" value="CbiA/CobB_synth"/>
</dbReference>
<keyword evidence="8" id="KW-0315">Glutamine amidotransferase</keyword>